<dbReference type="InterPro" id="IPR001752">
    <property type="entry name" value="Kinesin_motor_dom"/>
</dbReference>
<dbReference type="PROSITE" id="PS50067">
    <property type="entry name" value="KINESIN_MOTOR_2"/>
    <property type="match status" value="1"/>
</dbReference>
<evidence type="ECO:0000259" key="9">
    <source>
        <dbReference type="PROSITE" id="PS50067"/>
    </source>
</evidence>
<sequence length="234" mass="26014">MGTNSPENCPDETMGIIPRAIRDLFCTVREREDEYQYLVKCSFVELYAENLYDLLAPGPRDDNILHIREGVGGEIRMQGVTEVPVTSLQETMRCLEQQFREHLSTLEEPSSGGEDPPPIAGLPHQLEEVCARAHPRHHLAGRPLAAAGRSVVSPNRPSLLHRQLYVTPEGQWVCLKTMLGKSSGFPELRGSAHPRIPPPLLPDRETPTTRPSSSLQPWCTSCILIASFSVSLFL</sequence>
<dbReference type="GeneID" id="125178252"/>
<evidence type="ECO:0000313" key="11">
    <source>
        <dbReference type="RefSeq" id="XP_047737528.1"/>
    </source>
</evidence>
<keyword evidence="6" id="KW-0206">Cytoskeleton</keyword>
<keyword evidence="5" id="KW-0175">Coiled coil</keyword>
<dbReference type="GO" id="GO:0007052">
    <property type="term" value="P:mitotic spindle organization"/>
    <property type="evidence" value="ECO:0007669"/>
    <property type="project" value="TreeGrafter"/>
</dbReference>
<dbReference type="KEGG" id="hazt:125178252"/>
<name>A0A979FLJ0_HYAAZ</name>
<comment type="subcellular location">
    <subcellularLocation>
        <location evidence="1">Cytoplasm</location>
        <location evidence="1">Cytoskeleton</location>
    </subcellularLocation>
</comment>
<dbReference type="InterPro" id="IPR027417">
    <property type="entry name" value="P-loop_NTPase"/>
</dbReference>
<dbReference type="PANTHER" id="PTHR47969">
    <property type="entry name" value="CHROMOSOME-ASSOCIATED KINESIN KIF4A-RELATED"/>
    <property type="match status" value="1"/>
</dbReference>
<dbReference type="GO" id="GO:0051231">
    <property type="term" value="P:spindle elongation"/>
    <property type="evidence" value="ECO:0007669"/>
    <property type="project" value="TreeGrafter"/>
</dbReference>
<dbReference type="GO" id="GO:0008017">
    <property type="term" value="F:microtubule binding"/>
    <property type="evidence" value="ECO:0007669"/>
    <property type="project" value="InterPro"/>
</dbReference>
<dbReference type="AlphaFoldDB" id="A0A979FLJ0"/>
<dbReference type="Gene3D" id="3.40.850.10">
    <property type="entry name" value="Kinesin motor domain"/>
    <property type="match status" value="1"/>
</dbReference>
<dbReference type="RefSeq" id="XP_047737528.1">
    <property type="nucleotide sequence ID" value="XM_047881572.1"/>
</dbReference>
<keyword evidence="3" id="KW-0547">Nucleotide-binding</keyword>
<dbReference type="GO" id="GO:0005875">
    <property type="term" value="C:microtubule associated complex"/>
    <property type="evidence" value="ECO:0007669"/>
    <property type="project" value="TreeGrafter"/>
</dbReference>
<evidence type="ECO:0000313" key="10">
    <source>
        <dbReference type="Proteomes" id="UP000694843"/>
    </source>
</evidence>
<dbReference type="InterPro" id="IPR036961">
    <property type="entry name" value="Kinesin_motor_dom_sf"/>
</dbReference>
<comment type="similarity">
    <text evidence="7">Belongs to the TRAFAC class myosin-kinesin ATPase superfamily. Kinesin family.</text>
</comment>
<accession>A0A979FLJ0</accession>
<protein>
    <submittedName>
        <fullName evidence="11">Uncharacterized protein LOC125178252</fullName>
    </submittedName>
</protein>
<dbReference type="GO" id="GO:0007018">
    <property type="term" value="P:microtubule-based movement"/>
    <property type="evidence" value="ECO:0007669"/>
    <property type="project" value="InterPro"/>
</dbReference>
<evidence type="ECO:0000256" key="4">
    <source>
        <dbReference type="ARBA" id="ARBA00022840"/>
    </source>
</evidence>
<evidence type="ECO:0000256" key="3">
    <source>
        <dbReference type="ARBA" id="ARBA00022741"/>
    </source>
</evidence>
<evidence type="ECO:0000256" key="8">
    <source>
        <dbReference type="SAM" id="MobiDB-lite"/>
    </source>
</evidence>
<evidence type="ECO:0000256" key="1">
    <source>
        <dbReference type="ARBA" id="ARBA00004245"/>
    </source>
</evidence>
<dbReference type="InterPro" id="IPR027640">
    <property type="entry name" value="Kinesin-like_fam"/>
</dbReference>
<keyword evidence="2" id="KW-0963">Cytoplasm</keyword>
<keyword evidence="4" id="KW-0067">ATP-binding</keyword>
<organism evidence="10 11">
    <name type="scientific">Hyalella azteca</name>
    <name type="common">Amphipod</name>
    <dbReference type="NCBI Taxonomy" id="294128"/>
    <lineage>
        <taxon>Eukaryota</taxon>
        <taxon>Metazoa</taxon>
        <taxon>Ecdysozoa</taxon>
        <taxon>Arthropoda</taxon>
        <taxon>Crustacea</taxon>
        <taxon>Multicrustacea</taxon>
        <taxon>Malacostraca</taxon>
        <taxon>Eumalacostraca</taxon>
        <taxon>Peracarida</taxon>
        <taxon>Amphipoda</taxon>
        <taxon>Senticaudata</taxon>
        <taxon>Talitrida</taxon>
        <taxon>Talitroidea</taxon>
        <taxon>Hyalellidae</taxon>
        <taxon>Hyalella</taxon>
    </lineage>
</organism>
<evidence type="ECO:0000256" key="7">
    <source>
        <dbReference type="PROSITE-ProRule" id="PRU00283"/>
    </source>
</evidence>
<feature type="region of interest" description="Disordered" evidence="8">
    <location>
        <begin position="186"/>
        <end position="212"/>
    </location>
</feature>
<proteinExistence type="inferred from homology"/>
<feature type="domain" description="Kinesin motor" evidence="9">
    <location>
        <begin position="1"/>
        <end position="97"/>
    </location>
</feature>
<evidence type="ECO:0000256" key="6">
    <source>
        <dbReference type="ARBA" id="ARBA00023212"/>
    </source>
</evidence>
<dbReference type="OrthoDB" id="3176171at2759"/>
<dbReference type="GO" id="GO:0005524">
    <property type="term" value="F:ATP binding"/>
    <property type="evidence" value="ECO:0007669"/>
    <property type="project" value="UniProtKB-KW"/>
</dbReference>
<evidence type="ECO:0000256" key="5">
    <source>
        <dbReference type="ARBA" id="ARBA00023054"/>
    </source>
</evidence>
<dbReference type="PANTHER" id="PTHR47969:SF15">
    <property type="entry name" value="CHROMOSOME-ASSOCIATED KINESIN KIF4A-RELATED"/>
    <property type="match status" value="1"/>
</dbReference>
<evidence type="ECO:0000256" key="2">
    <source>
        <dbReference type="ARBA" id="ARBA00022490"/>
    </source>
</evidence>
<reference evidence="11" key="1">
    <citation type="submission" date="2025-08" db="UniProtKB">
        <authorList>
            <consortium name="RefSeq"/>
        </authorList>
    </citation>
    <scope>IDENTIFICATION</scope>
    <source>
        <tissue evidence="11">Whole organism</tissue>
    </source>
</reference>
<dbReference type="Pfam" id="PF00225">
    <property type="entry name" value="Kinesin"/>
    <property type="match status" value="1"/>
</dbReference>
<dbReference type="GO" id="GO:0003777">
    <property type="term" value="F:microtubule motor activity"/>
    <property type="evidence" value="ECO:0007669"/>
    <property type="project" value="InterPro"/>
</dbReference>
<keyword evidence="10" id="KW-1185">Reference proteome</keyword>
<comment type="caution">
    <text evidence="7">Lacks conserved residue(s) required for the propagation of feature annotation.</text>
</comment>
<dbReference type="Proteomes" id="UP000694843">
    <property type="component" value="Unplaced"/>
</dbReference>
<dbReference type="SUPFAM" id="SSF52540">
    <property type="entry name" value="P-loop containing nucleoside triphosphate hydrolases"/>
    <property type="match status" value="1"/>
</dbReference>
<gene>
    <name evidence="11" type="primary">LOC125178252</name>
</gene>